<dbReference type="NCBIfam" id="TIGR01733">
    <property type="entry name" value="AA-adenyl-dom"/>
    <property type="match status" value="2"/>
</dbReference>
<dbReference type="InterPro" id="IPR023213">
    <property type="entry name" value="CAT-like_dom_sf"/>
</dbReference>
<dbReference type="SUPFAM" id="SSF56801">
    <property type="entry name" value="Acetyl-CoA synthetase-like"/>
    <property type="match status" value="2"/>
</dbReference>
<dbReference type="PROSITE" id="PS00012">
    <property type="entry name" value="PHOSPHOPANTETHEINE"/>
    <property type="match status" value="2"/>
</dbReference>
<comment type="cofactor">
    <cofactor evidence="1">
        <name>pantetheine 4'-phosphate</name>
        <dbReference type="ChEBI" id="CHEBI:47942"/>
    </cofactor>
</comment>
<feature type="domain" description="Carrier" evidence="5">
    <location>
        <begin position="1591"/>
        <end position="1666"/>
    </location>
</feature>
<proteinExistence type="predicted"/>
<dbReference type="SMART" id="SM00823">
    <property type="entry name" value="PKS_PP"/>
    <property type="match status" value="2"/>
</dbReference>
<dbReference type="CDD" id="cd17643">
    <property type="entry name" value="A_NRPS_Cytc1-like"/>
    <property type="match status" value="1"/>
</dbReference>
<evidence type="ECO:0000256" key="3">
    <source>
        <dbReference type="ARBA" id="ARBA00022553"/>
    </source>
</evidence>
<name>A0ABN2X6D3_9ACTN</name>
<dbReference type="EMBL" id="BAAAPE010000030">
    <property type="protein sequence ID" value="GAA2104630.1"/>
    <property type="molecule type" value="Genomic_DNA"/>
</dbReference>
<sequence>MSTPETSGAGPRPVHERLADWAARTPDAVAVTDRGVHLGYGELNARADRLAHRLRERGVGPGVLVGVSLERSADLVVALAGVLKAGGCYVPLDPAYPVERLRYMAEDSGTATLLVGGQVPRWWGAFDGTVVDLEETGERGRRAQGPVPGGAGPDDPAYVIYTSGSTGRPKGVPVPHRNISRLFAATDHWFGFGAEDVWTLFHSYAFDFSVWEMWGALAHGGRLVVVPYATSRAPEAFLRLLREQHVTVLNQTPSAFYQLARSEAAGEAHDLALRYVIFGGEALDPGRLADWCARHGDAAPRLVNMYGITETTVHATYRRITLTDVRAGNSVIGEPLPGLRTYVMDARGRPVERGDTGELYVGGAGLAPGYLHRPGLTAERFVPHPGPGAAAAGERLYRTGDLVRVRLDGDLEYRGRADSQVQLHGFRVEPGEIEAVIGAHPGVHEAVVVLRPGPEGDPRLAAYVTARAGAADETGSEALRAHAARSLPAHMVPSTFTLLPELPLTANGKLDRARLPEPSVGRDAAAPAFAAPRDDREKALAEVWSRVLGVAEVGIDDNYFALGGDSILAIRMLAQARKAGLEAEFQDLLEHQTVRSLVASAGGNAPREAAACAPFSLVAPADRAALPSGLDDAYPMTRMQEGMCFHSDPSQPGAAYHNVSTYRLRAPYSEEAWRDAVAALLERHDILRTSFRPHGYGQPLQLVHREVRPPITFEDLRGLPDAALDRSAEHRFGQERTARFDWQSPPLIRFHVQRRTEDTVQLFVTEHHAVLDGWSERSLFVELLRGYGRRAAGDPLEASPPPTPRFAEYVRLEQESLRSEADRRFWAEQLEGATFAALPKGGANGGAETDADPVMRTVGRRIPQEVGQGLRELSRACGVPLRTVLLAAHLRVMSLLSGADDVVTGVVYNGRIEGEDGDRVLGLYLNTLPVRGRLDDGSWRDLVTRTAELDRRIQHHRRYPLAEIVRQTGSPTLFETYFNYTHFHIERSLTERTPVEVQDQRTVADTHFPFGAEFVQHGTEDAMGLGLRFDAARFDEGQIDRIHGYYATALAALATDAGQPFRATDLLSVPEHRRFEKWNDTAERYDRPHVLHALVAEQVRRTPDATAVRCAGERLTYRELDRRADRLAHLLRARGVRRGDIVAVALDRSPDLPVCLLAVLKAGATYAPLDPGHPVRRLREILADSAVAWVVSRAPWSEDVAASGITVIGPDDAEEPGFTCPPGAPEGDVAPEDGAYMIFTSGSTGKPKGVLVSHGAIANRLLWMQREFGLRPGEPVLQKTPATFDVSVWEFFWPLLAGGVMVVARPGGHRDPAYLAELIVAESVTTVNFVPSMLQAFLEDPAASRCTGLTRVICAGEALPYALQRRFRSVLPAELHNIYGPTEADLTHWRCSGDGEGTVPIGRPIANAGVHVLDRHGQYVPEGVPGELYLSGAGLATCYHRAPELTGESFVEHTDHAGATRRLYRTGDLVRHRPDGALEFLGRTDAQIKLRGHRIEPGEIEAVLRSHPEVRECAVTLQDGRLVAHLVAAGDACPDAAEIAAHAARRLPAHMVPAMWSRLDAMPLTGSGKVDRRALSAVGTRPAGSERDTTPPRDARESRLLALWAELLGDERLGVHADFFAAGGHSLLATRLVSRIRSELGAEVSISDLFEKRTVASLAAALDPSRRNRPAPVARARPETIPLSFAQEWLRDELAGPTRHNITMALRLTGRLDRKALEAGLLDVVARHEPLRTVFPFVDGEPCQHVIAAEAFSLSLPMLDVTDHDALNRVLEREAGHAFDLRTEMPLRAHLLAVREDEHVLLMVVHHIAADGWSEHVLGRDLSAAYAVRAEGGTPQWDPLPVRYPDYTMWQRDFLGDENDPDSPLCRQMAYWRDRLAGAPAELPLPRDRPRPEVATRRGGDVPVHLPAHVHRRLVALAREHSASVFMVLQAALALLLSRMGAGKDIPVGTAVAGRTADALEDLVGIFINTLVIRHDLSGDPRFTEVLERARAHTLAAYDNQDLPFERLVEELAPDRPAACPPLFQVKLVLHNTPGASLDLPGLTAEPVPMEHKFIAYDINMHLYERFDAAGLPAGLDGNLIFATDLFDRGTAEAMARRFTDVLAAAADAPERPVSEFDIPA</sequence>
<protein>
    <recommendedName>
        <fullName evidence="5">Carrier domain-containing protein</fullName>
    </recommendedName>
</protein>
<dbReference type="InterPro" id="IPR006162">
    <property type="entry name" value="Ppantetheine_attach_site"/>
</dbReference>
<dbReference type="InterPro" id="IPR010071">
    <property type="entry name" value="AA_adenyl_dom"/>
</dbReference>
<dbReference type="InterPro" id="IPR020806">
    <property type="entry name" value="PKS_PP-bd"/>
</dbReference>
<dbReference type="InterPro" id="IPR042099">
    <property type="entry name" value="ANL_N_sf"/>
</dbReference>
<evidence type="ECO:0000256" key="2">
    <source>
        <dbReference type="ARBA" id="ARBA00022450"/>
    </source>
</evidence>
<feature type="region of interest" description="Disordered" evidence="4">
    <location>
        <begin position="1573"/>
        <end position="1594"/>
    </location>
</feature>
<dbReference type="InterPro" id="IPR036736">
    <property type="entry name" value="ACP-like_sf"/>
</dbReference>
<dbReference type="PANTHER" id="PTHR45527">
    <property type="entry name" value="NONRIBOSOMAL PEPTIDE SYNTHETASE"/>
    <property type="match status" value="1"/>
</dbReference>
<gene>
    <name evidence="6" type="ORF">GCM10009801_80380</name>
</gene>
<accession>A0ABN2X6D3</accession>
<feature type="domain" description="Carrier" evidence="5">
    <location>
        <begin position="531"/>
        <end position="605"/>
    </location>
</feature>
<evidence type="ECO:0000256" key="4">
    <source>
        <dbReference type="SAM" id="MobiDB-lite"/>
    </source>
</evidence>
<dbReference type="Gene3D" id="3.40.50.12780">
    <property type="entry name" value="N-terminal domain of ligase-like"/>
    <property type="match status" value="1"/>
</dbReference>
<dbReference type="InterPro" id="IPR001242">
    <property type="entry name" value="Condensation_dom"/>
</dbReference>
<dbReference type="InterPro" id="IPR029058">
    <property type="entry name" value="AB_hydrolase_fold"/>
</dbReference>
<dbReference type="InterPro" id="IPR045851">
    <property type="entry name" value="AMP-bd_C_sf"/>
</dbReference>
<evidence type="ECO:0000313" key="6">
    <source>
        <dbReference type="EMBL" id="GAA2104630.1"/>
    </source>
</evidence>
<dbReference type="Gene3D" id="2.30.38.10">
    <property type="entry name" value="Luciferase, Domain 3"/>
    <property type="match status" value="1"/>
</dbReference>
<dbReference type="Pfam" id="PF00668">
    <property type="entry name" value="Condensation"/>
    <property type="match status" value="2"/>
</dbReference>
<dbReference type="CDD" id="cd19540">
    <property type="entry name" value="LCL_NRPS-like"/>
    <property type="match status" value="1"/>
</dbReference>
<dbReference type="InterPro" id="IPR009081">
    <property type="entry name" value="PP-bd_ACP"/>
</dbReference>
<comment type="caution">
    <text evidence="6">The sequence shown here is derived from an EMBL/GenBank/DDBJ whole genome shotgun (WGS) entry which is preliminary data.</text>
</comment>
<dbReference type="Gene3D" id="1.10.1200.10">
    <property type="entry name" value="ACP-like"/>
    <property type="match status" value="1"/>
</dbReference>
<dbReference type="Pfam" id="PF00550">
    <property type="entry name" value="PP-binding"/>
    <property type="match status" value="2"/>
</dbReference>
<dbReference type="Pfam" id="PF00501">
    <property type="entry name" value="AMP-binding"/>
    <property type="match status" value="2"/>
</dbReference>
<keyword evidence="7" id="KW-1185">Reference proteome</keyword>
<dbReference type="CDD" id="cd17646">
    <property type="entry name" value="A_NRPS_AB3403-like"/>
    <property type="match status" value="1"/>
</dbReference>
<dbReference type="PANTHER" id="PTHR45527:SF1">
    <property type="entry name" value="FATTY ACID SYNTHASE"/>
    <property type="match status" value="1"/>
</dbReference>
<dbReference type="PROSITE" id="PS00455">
    <property type="entry name" value="AMP_BINDING"/>
    <property type="match status" value="2"/>
</dbReference>
<dbReference type="RefSeq" id="WP_344535721.1">
    <property type="nucleotide sequence ID" value="NZ_BAAAPE010000030.1"/>
</dbReference>
<feature type="compositionally biased region" description="Basic and acidic residues" evidence="4">
    <location>
        <begin position="1584"/>
        <end position="1594"/>
    </location>
</feature>
<dbReference type="InterPro" id="IPR020845">
    <property type="entry name" value="AMP-binding_CS"/>
</dbReference>
<dbReference type="InterPro" id="IPR000873">
    <property type="entry name" value="AMP-dep_synth/lig_dom"/>
</dbReference>
<organism evidence="6 7">
    <name type="scientific">Streptomyces albiaxialis</name>
    <dbReference type="NCBI Taxonomy" id="329523"/>
    <lineage>
        <taxon>Bacteria</taxon>
        <taxon>Bacillati</taxon>
        <taxon>Actinomycetota</taxon>
        <taxon>Actinomycetes</taxon>
        <taxon>Kitasatosporales</taxon>
        <taxon>Streptomycetaceae</taxon>
        <taxon>Streptomyces</taxon>
    </lineage>
</organism>
<evidence type="ECO:0000256" key="1">
    <source>
        <dbReference type="ARBA" id="ARBA00001957"/>
    </source>
</evidence>
<dbReference type="Gene3D" id="3.40.50.1820">
    <property type="entry name" value="alpha/beta hydrolase"/>
    <property type="match status" value="1"/>
</dbReference>
<evidence type="ECO:0000259" key="5">
    <source>
        <dbReference type="PROSITE" id="PS50075"/>
    </source>
</evidence>
<dbReference type="Pfam" id="PF13193">
    <property type="entry name" value="AMP-binding_C"/>
    <property type="match status" value="2"/>
</dbReference>
<dbReference type="Gene3D" id="3.30.300.30">
    <property type="match status" value="2"/>
</dbReference>
<keyword evidence="3" id="KW-0597">Phosphoprotein</keyword>
<keyword evidence="2" id="KW-0596">Phosphopantetheine</keyword>
<dbReference type="Proteomes" id="UP001500016">
    <property type="component" value="Unassembled WGS sequence"/>
</dbReference>
<dbReference type="PROSITE" id="PS50075">
    <property type="entry name" value="CARRIER"/>
    <property type="match status" value="2"/>
</dbReference>
<dbReference type="InterPro" id="IPR025110">
    <property type="entry name" value="AMP-bd_C"/>
</dbReference>
<dbReference type="Gene3D" id="3.30.559.10">
    <property type="entry name" value="Chloramphenicol acetyltransferase-like domain"/>
    <property type="match status" value="2"/>
</dbReference>
<reference evidence="6 7" key="1">
    <citation type="journal article" date="2019" name="Int. J. Syst. Evol. Microbiol.">
        <title>The Global Catalogue of Microorganisms (GCM) 10K type strain sequencing project: providing services to taxonomists for standard genome sequencing and annotation.</title>
        <authorList>
            <consortium name="The Broad Institute Genomics Platform"/>
            <consortium name="The Broad Institute Genome Sequencing Center for Infectious Disease"/>
            <person name="Wu L."/>
            <person name="Ma J."/>
        </authorList>
    </citation>
    <scope>NUCLEOTIDE SEQUENCE [LARGE SCALE GENOMIC DNA]</scope>
    <source>
        <strain evidence="6 7">JCM 15478</strain>
    </source>
</reference>
<dbReference type="SUPFAM" id="SSF52777">
    <property type="entry name" value="CoA-dependent acyltransferases"/>
    <property type="match status" value="4"/>
</dbReference>
<evidence type="ECO:0000313" key="7">
    <source>
        <dbReference type="Proteomes" id="UP001500016"/>
    </source>
</evidence>
<dbReference type="Gene3D" id="3.30.559.30">
    <property type="entry name" value="Nonribosomal peptide synthetase, condensation domain"/>
    <property type="match status" value="2"/>
</dbReference>
<dbReference type="Gene3D" id="3.40.50.980">
    <property type="match status" value="2"/>
</dbReference>
<dbReference type="SUPFAM" id="SSF47336">
    <property type="entry name" value="ACP-like"/>
    <property type="match status" value="2"/>
</dbReference>